<feature type="compositionally biased region" description="Low complexity" evidence="1">
    <location>
        <begin position="97"/>
        <end position="110"/>
    </location>
</feature>
<accession>A0ABW1BJX7</accession>
<dbReference type="InterPro" id="IPR046002">
    <property type="entry name" value="DUF5958"/>
</dbReference>
<evidence type="ECO:0000313" key="2">
    <source>
        <dbReference type="EMBL" id="MFC5813081.1"/>
    </source>
</evidence>
<keyword evidence="3" id="KW-1185">Reference proteome</keyword>
<dbReference type="Proteomes" id="UP001596112">
    <property type="component" value="Unassembled WGS sequence"/>
</dbReference>
<gene>
    <name evidence="2" type="ORF">ACFQGO_37185</name>
</gene>
<protein>
    <submittedName>
        <fullName evidence="2">DUF5958 family protein</fullName>
    </submittedName>
</protein>
<feature type="compositionally biased region" description="Gly residues" evidence="1">
    <location>
        <begin position="79"/>
        <end position="96"/>
    </location>
</feature>
<organism evidence="2 3">
    <name type="scientific">Streptomyces heilongjiangensis</name>
    <dbReference type="NCBI Taxonomy" id="945052"/>
    <lineage>
        <taxon>Bacteria</taxon>
        <taxon>Bacillati</taxon>
        <taxon>Actinomycetota</taxon>
        <taxon>Actinomycetes</taxon>
        <taxon>Kitasatosporales</taxon>
        <taxon>Streptomycetaceae</taxon>
        <taxon>Streptomyces</taxon>
    </lineage>
</organism>
<comment type="caution">
    <text evidence="2">The sequence shown here is derived from an EMBL/GenBank/DDBJ whole genome shotgun (WGS) entry which is preliminary data.</text>
</comment>
<feature type="region of interest" description="Disordered" evidence="1">
    <location>
        <begin position="47"/>
        <end position="145"/>
    </location>
</feature>
<sequence length="258" mass="25775">MTERDIILNELAQGLRPMSQGIEWFDTHSPEEQAEILLFLRHHCVQEGTPPGRSPANSHSTASRSAAPSATPSGKDSAGSGGTRIGSTGGEGGGSTSAGDSDASTDSSGAATGGSGGAGDAAGGGQGGGGAASGGKTSTPKPSPKAVSFAAVIQYTDDQGGGCTSTGPECESTYVYGDPGPGGADTRSSSPLAENTPITVTCKITDGRRLGSDVGPKYGGPKPPPYTTWFRLDSGMWATAVYAKLLHDVPISQLPKCS</sequence>
<dbReference type="EMBL" id="JBHSNZ010000051">
    <property type="protein sequence ID" value="MFC5813081.1"/>
    <property type="molecule type" value="Genomic_DNA"/>
</dbReference>
<evidence type="ECO:0000313" key="3">
    <source>
        <dbReference type="Proteomes" id="UP001596112"/>
    </source>
</evidence>
<proteinExistence type="predicted"/>
<reference evidence="3" key="1">
    <citation type="journal article" date="2019" name="Int. J. Syst. Evol. Microbiol.">
        <title>The Global Catalogue of Microorganisms (GCM) 10K type strain sequencing project: providing services to taxonomists for standard genome sequencing and annotation.</title>
        <authorList>
            <consortium name="The Broad Institute Genomics Platform"/>
            <consortium name="The Broad Institute Genome Sequencing Center for Infectious Disease"/>
            <person name="Wu L."/>
            <person name="Ma J."/>
        </authorList>
    </citation>
    <scope>NUCLEOTIDE SEQUENCE [LARGE SCALE GENOMIC DNA]</scope>
    <source>
        <strain evidence="3">JCM 9918</strain>
    </source>
</reference>
<feature type="compositionally biased region" description="Gly residues" evidence="1">
    <location>
        <begin position="111"/>
        <end position="133"/>
    </location>
</feature>
<name>A0ABW1BJX7_9ACTN</name>
<dbReference type="Pfam" id="PF19383">
    <property type="entry name" value="DUF5958"/>
    <property type="match status" value="1"/>
</dbReference>
<evidence type="ECO:0000256" key="1">
    <source>
        <dbReference type="SAM" id="MobiDB-lite"/>
    </source>
</evidence>
<feature type="compositionally biased region" description="Low complexity" evidence="1">
    <location>
        <begin position="58"/>
        <end position="73"/>
    </location>
</feature>
<dbReference type="RefSeq" id="WP_272172871.1">
    <property type="nucleotide sequence ID" value="NZ_JAQOSL010000069.1"/>
</dbReference>